<dbReference type="InterPro" id="IPR050572">
    <property type="entry name" value="Fe-S_Ferredoxin"/>
</dbReference>
<accession>A0A7M1S521</accession>
<protein>
    <submittedName>
        <fullName evidence="7">4Fe-4S binding protein</fullName>
    </submittedName>
</protein>
<keyword evidence="2" id="KW-0479">Metal-binding</keyword>
<evidence type="ECO:0000256" key="5">
    <source>
        <dbReference type="SAM" id="MobiDB-lite"/>
    </source>
</evidence>
<dbReference type="AlphaFoldDB" id="A0A7M1S521"/>
<dbReference type="SUPFAM" id="SSF54862">
    <property type="entry name" value="4Fe-4S ferredoxins"/>
    <property type="match status" value="1"/>
</dbReference>
<dbReference type="InterPro" id="IPR017896">
    <property type="entry name" value="4Fe4S_Fe-S-bd"/>
</dbReference>
<keyword evidence="8" id="KW-1185">Reference proteome</keyword>
<dbReference type="PANTHER" id="PTHR43687:SF1">
    <property type="entry name" value="FERREDOXIN III"/>
    <property type="match status" value="1"/>
</dbReference>
<dbReference type="GO" id="GO:0051539">
    <property type="term" value="F:4 iron, 4 sulfur cluster binding"/>
    <property type="evidence" value="ECO:0007669"/>
    <property type="project" value="UniProtKB-KW"/>
</dbReference>
<evidence type="ECO:0000259" key="6">
    <source>
        <dbReference type="PROSITE" id="PS51379"/>
    </source>
</evidence>
<organism evidence="7 8">
    <name type="scientific">Sulfurovum indicum</name>
    <dbReference type="NCBI Taxonomy" id="2779528"/>
    <lineage>
        <taxon>Bacteria</taxon>
        <taxon>Pseudomonadati</taxon>
        <taxon>Campylobacterota</taxon>
        <taxon>Epsilonproteobacteria</taxon>
        <taxon>Campylobacterales</taxon>
        <taxon>Sulfurovaceae</taxon>
        <taxon>Sulfurovum</taxon>
    </lineage>
</organism>
<evidence type="ECO:0000256" key="3">
    <source>
        <dbReference type="ARBA" id="ARBA00023004"/>
    </source>
</evidence>
<keyword evidence="3" id="KW-0408">Iron</keyword>
<feature type="compositionally biased region" description="Basic and acidic residues" evidence="5">
    <location>
        <begin position="156"/>
        <end position="168"/>
    </location>
</feature>
<dbReference type="InterPro" id="IPR017900">
    <property type="entry name" value="4Fe4S_Fe_S_CS"/>
</dbReference>
<evidence type="ECO:0000256" key="4">
    <source>
        <dbReference type="ARBA" id="ARBA00023014"/>
    </source>
</evidence>
<dbReference type="PROSITE" id="PS00198">
    <property type="entry name" value="4FE4S_FER_1"/>
    <property type="match status" value="2"/>
</dbReference>
<feature type="domain" description="4Fe-4S ferredoxin-type" evidence="6">
    <location>
        <begin position="286"/>
        <end position="315"/>
    </location>
</feature>
<dbReference type="PANTHER" id="PTHR43687">
    <property type="entry name" value="ADENYLYLSULFATE REDUCTASE, BETA SUBUNIT"/>
    <property type="match status" value="1"/>
</dbReference>
<gene>
    <name evidence="7" type="ORF">IMZ28_08430</name>
</gene>
<feature type="domain" description="4Fe-4S ferredoxin-type" evidence="6">
    <location>
        <begin position="256"/>
        <end position="284"/>
    </location>
</feature>
<proteinExistence type="predicted"/>
<sequence length="380" mass="42781">MKLHLDVALCVRATSKFSECTKCVDATNGIVQIEEQLPTFAKGTGVEAAACIGACPTEAFSLSDFSATEFFFTFLDSKVRLISRKINVPCLSVLSVEHLVSLVLASDSPVTLDLNDYEQGTHLFNLISSRIEEANFVLSSFSDKVLLVNTEERVEASNESNAREKDSDSNDEEVSERRNFLRNTASLKGMIKQKQEFDEAVEAEELHQFEIDASMTQKIKDKHLPDKRKILFTTLKHTPKPRQYEVLAQEDIGFVSQKFVDESCTNCQICYRICPTGALSSNTRFSLIHFDAMLCVKCHLCHDVCEPGSIQLQPGFETREFFEPTQRTLATFNIKRCNECGNPFTYTGGEQACPRCLVEEEEAMFLHENAKKMRNEGSNE</sequence>
<evidence type="ECO:0000313" key="7">
    <source>
        <dbReference type="EMBL" id="QOR61460.1"/>
    </source>
</evidence>
<dbReference type="PROSITE" id="PS51379">
    <property type="entry name" value="4FE4S_FER_2"/>
    <property type="match status" value="2"/>
</dbReference>
<dbReference type="GO" id="GO:0046872">
    <property type="term" value="F:metal ion binding"/>
    <property type="evidence" value="ECO:0007669"/>
    <property type="project" value="UniProtKB-KW"/>
</dbReference>
<evidence type="ECO:0000256" key="2">
    <source>
        <dbReference type="ARBA" id="ARBA00022723"/>
    </source>
</evidence>
<dbReference type="KEGG" id="sinu:IMZ28_08430"/>
<keyword evidence="4" id="KW-0411">Iron-sulfur</keyword>
<dbReference type="RefSeq" id="WP_197548134.1">
    <property type="nucleotide sequence ID" value="NZ_CP063164.1"/>
</dbReference>
<dbReference type="Proteomes" id="UP000595074">
    <property type="component" value="Chromosome"/>
</dbReference>
<feature type="region of interest" description="Disordered" evidence="5">
    <location>
        <begin position="156"/>
        <end position="177"/>
    </location>
</feature>
<dbReference type="EMBL" id="CP063164">
    <property type="protein sequence ID" value="QOR61460.1"/>
    <property type="molecule type" value="Genomic_DNA"/>
</dbReference>
<dbReference type="Pfam" id="PF00037">
    <property type="entry name" value="Fer4"/>
    <property type="match status" value="1"/>
</dbReference>
<keyword evidence="1" id="KW-0004">4Fe-4S</keyword>
<evidence type="ECO:0000256" key="1">
    <source>
        <dbReference type="ARBA" id="ARBA00022485"/>
    </source>
</evidence>
<evidence type="ECO:0000313" key="8">
    <source>
        <dbReference type="Proteomes" id="UP000595074"/>
    </source>
</evidence>
<reference evidence="7 8" key="1">
    <citation type="submission" date="2020-10" db="EMBL/GenBank/DDBJ databases">
        <title>The genome of sulfurovum sp.</title>
        <authorList>
            <person name="Xie S."/>
            <person name="Shao Z."/>
            <person name="Jiang L."/>
        </authorList>
    </citation>
    <scope>NUCLEOTIDE SEQUENCE [LARGE SCALE GENOMIC DNA]</scope>
    <source>
        <strain evidence="7 8">ST-419</strain>
    </source>
</reference>
<dbReference type="Gene3D" id="3.30.70.20">
    <property type="match status" value="1"/>
</dbReference>
<name>A0A7M1S521_9BACT</name>